<dbReference type="RefSeq" id="WP_303592915.1">
    <property type="nucleotide sequence ID" value="NZ_JAUORK010000003.1"/>
</dbReference>
<accession>A0AAP4TWQ8</accession>
<protein>
    <submittedName>
        <fullName evidence="1">DUF3549 family protein</fullName>
    </submittedName>
</protein>
<evidence type="ECO:0000313" key="1">
    <source>
        <dbReference type="EMBL" id="MDO6671159.1"/>
    </source>
</evidence>
<dbReference type="EMBL" id="JAUORK010000003">
    <property type="protein sequence ID" value="MDO6671159.1"/>
    <property type="molecule type" value="Genomic_DNA"/>
</dbReference>
<dbReference type="Proteomes" id="UP001170481">
    <property type="component" value="Unassembled WGS sequence"/>
</dbReference>
<comment type="caution">
    <text evidence="1">The sequence shown here is derived from an EMBL/GenBank/DDBJ whole genome shotgun (WGS) entry which is preliminary data.</text>
</comment>
<dbReference type="InterPro" id="IPR021936">
    <property type="entry name" value="DUF3549"/>
</dbReference>
<evidence type="ECO:0000313" key="2">
    <source>
        <dbReference type="Proteomes" id="UP001170481"/>
    </source>
</evidence>
<dbReference type="Pfam" id="PF12069">
    <property type="entry name" value="DUF3549"/>
    <property type="match status" value="1"/>
</dbReference>
<organism evidence="1 2">
    <name type="scientific">Cobetia amphilecti</name>
    <dbReference type="NCBI Taxonomy" id="1055104"/>
    <lineage>
        <taxon>Bacteria</taxon>
        <taxon>Pseudomonadati</taxon>
        <taxon>Pseudomonadota</taxon>
        <taxon>Gammaproteobacteria</taxon>
        <taxon>Oceanospirillales</taxon>
        <taxon>Halomonadaceae</taxon>
        <taxon>Cobetia</taxon>
    </lineage>
</organism>
<gene>
    <name evidence="1" type="ORF">Q4535_03410</name>
</gene>
<sequence>MTPLSSLSNFFTRTGAELHLYHLGRTLAPLSLEQLEAFETEQQPWEQPFKGQARLACVFRPAGLDDPLVWFLALPLDEEGRLSPAQRDAFLERLITTLGQTALTVGRPDLQQAEAGKIDNLMQDNPLAFTPDDSLRAMLHARASLDCDRPASQYYELAEQYLTAQLPLDDWPSLGLQGIADVLTRRGELSSELAAAFVQRLADLPDTPLRAIALCLEQAPPAHAQLAAPLPEEYETELLSALIARGQAARDLGDLETLCACLRAAGASPRPAAAEWIDTLLADDEAVNVDVLVAIAARGYAHLEDAERLPAFLTRLASCPQANFAALARDLALIPRLRLPVLMTLRNASADSPLGQALAALTRQAETGNPAPRH</sequence>
<reference evidence="1" key="1">
    <citation type="submission" date="2023-07" db="EMBL/GenBank/DDBJ databases">
        <title>Genome content predicts the carbon catabolic preferences of heterotrophic bacteria.</title>
        <authorList>
            <person name="Gralka M."/>
        </authorList>
    </citation>
    <scope>NUCLEOTIDE SEQUENCE</scope>
    <source>
        <strain evidence="1">C2R13</strain>
    </source>
</reference>
<name>A0AAP4TWQ8_9GAMM</name>
<proteinExistence type="predicted"/>
<dbReference type="AlphaFoldDB" id="A0AAP4TWQ8"/>